<organism evidence="1">
    <name type="scientific">marine sediment metagenome</name>
    <dbReference type="NCBI Taxonomy" id="412755"/>
    <lineage>
        <taxon>unclassified sequences</taxon>
        <taxon>metagenomes</taxon>
        <taxon>ecological metagenomes</taxon>
    </lineage>
</organism>
<dbReference type="AlphaFoldDB" id="A0A0F9DTT7"/>
<protein>
    <submittedName>
        <fullName evidence="1">Uncharacterized protein</fullName>
    </submittedName>
</protein>
<comment type="caution">
    <text evidence="1">The sequence shown here is derived from an EMBL/GenBank/DDBJ whole genome shotgun (WGS) entry which is preliminary data.</text>
</comment>
<gene>
    <name evidence="1" type="ORF">LCGC14_2507240</name>
</gene>
<reference evidence="1" key="1">
    <citation type="journal article" date="2015" name="Nature">
        <title>Complex archaea that bridge the gap between prokaryotes and eukaryotes.</title>
        <authorList>
            <person name="Spang A."/>
            <person name="Saw J.H."/>
            <person name="Jorgensen S.L."/>
            <person name="Zaremba-Niedzwiedzka K."/>
            <person name="Martijn J."/>
            <person name="Lind A.E."/>
            <person name="van Eijk R."/>
            <person name="Schleper C."/>
            <person name="Guy L."/>
            <person name="Ettema T.J."/>
        </authorList>
    </citation>
    <scope>NUCLEOTIDE SEQUENCE</scope>
</reference>
<evidence type="ECO:0000313" key="1">
    <source>
        <dbReference type="EMBL" id="KKL15278.1"/>
    </source>
</evidence>
<dbReference type="EMBL" id="LAZR01040122">
    <property type="protein sequence ID" value="KKL15278.1"/>
    <property type="molecule type" value="Genomic_DNA"/>
</dbReference>
<proteinExistence type="predicted"/>
<sequence length="71" mass="8467">MVQPTAKSVLHDYFWQAPETHRQRINKVQMKAILLENEPVIIIRGNLWDIKHKHLGLGVYEIWLEQRTYGD</sequence>
<accession>A0A0F9DTT7</accession>
<name>A0A0F9DTT7_9ZZZZ</name>